<dbReference type="InterPro" id="IPR005031">
    <property type="entry name" value="COQ10_START"/>
</dbReference>
<dbReference type="AlphaFoldDB" id="D6XAX1"/>
<sequence length="391" mass="43294">MTTTEATTREVAHEITVSAPAGAVYRLIAEVENWPQIFPPTIHVDHLEKGEREERIRIWATANGAAKSWTSRRTLDPDNRRITFRQEVSAPPVAAMGGAWVIEELPGGDSLVRLLHDYRAVDDDPASLAWIDEAVDRNSRSELAALKENVERAHATRELTFSFEDTVLIEGSAKDVYDFINEADRWVERLPHVARVQFEEPTPGLQVLEMDTRAKDGSTHTTKSYRVAFPHRAIAYKQVTLPALMTLHTGLWTFEEYPRGVAATSQHTVVLNPDSSSGSSAPRRPSRTPASTSRAHSAPTAAPRWATPGTTRRRAADHGHRNLPGHPGHSGGGGPRRPVPRRRAPPRRRRRRRTGTAAHPHHGVPRLHAARPHGGAVRLPRAAGRARRPTA</sequence>
<proteinExistence type="predicted"/>
<organism evidence="3 4">
    <name type="scientific">Streptomyces sviceus (strain ATCC 29083 / DSM 924 / JCM 4929 / NBRC 13980 / NCIMB 11184 / NRRL 5439 / UC 5370)</name>
    <dbReference type="NCBI Taxonomy" id="463191"/>
    <lineage>
        <taxon>Bacteria</taxon>
        <taxon>Bacillati</taxon>
        <taxon>Actinomycetota</taxon>
        <taxon>Actinomycetes</taxon>
        <taxon>Kitasatosporales</taxon>
        <taxon>Streptomycetaceae</taxon>
        <taxon>Streptomyces</taxon>
    </lineage>
</organism>
<accession>D6XAX1</accession>
<dbReference type="HOGENOM" id="CLU_705805_0_0_11"/>
<dbReference type="Gene3D" id="3.30.530.20">
    <property type="match status" value="2"/>
</dbReference>
<name>D6XAX1_STRX2</name>
<feature type="compositionally biased region" description="Low complexity" evidence="1">
    <location>
        <begin position="275"/>
        <end position="295"/>
    </location>
</feature>
<dbReference type="CDD" id="cd08861">
    <property type="entry name" value="OtcD1_ARO-CYC_like"/>
    <property type="match status" value="2"/>
</dbReference>
<evidence type="ECO:0000313" key="3">
    <source>
        <dbReference type="EMBL" id="EFH28920.1"/>
    </source>
</evidence>
<feature type="compositionally biased region" description="Low complexity" evidence="1">
    <location>
        <begin position="374"/>
        <end position="383"/>
    </location>
</feature>
<dbReference type="Pfam" id="PF03364">
    <property type="entry name" value="Polyketide_cyc"/>
    <property type="match status" value="1"/>
</dbReference>
<evidence type="ECO:0000313" key="4">
    <source>
        <dbReference type="Proteomes" id="UP000002785"/>
    </source>
</evidence>
<feature type="domain" description="Coenzyme Q-binding protein COQ10 START" evidence="2">
    <location>
        <begin position="170"/>
        <end position="273"/>
    </location>
</feature>
<dbReference type="EMBL" id="CM000951">
    <property type="protein sequence ID" value="EFH28920.1"/>
    <property type="molecule type" value="Genomic_DNA"/>
</dbReference>
<dbReference type="Proteomes" id="UP000002785">
    <property type="component" value="Chromosome"/>
</dbReference>
<dbReference type="Pfam" id="PF10604">
    <property type="entry name" value="Polyketide_cyc2"/>
    <property type="match status" value="1"/>
</dbReference>
<evidence type="ECO:0000259" key="2">
    <source>
        <dbReference type="Pfam" id="PF03364"/>
    </source>
</evidence>
<dbReference type="InterPro" id="IPR023393">
    <property type="entry name" value="START-like_dom_sf"/>
</dbReference>
<feature type="compositionally biased region" description="Basic residues" evidence="1">
    <location>
        <begin position="338"/>
        <end position="371"/>
    </location>
</feature>
<keyword evidence="4" id="KW-1185">Reference proteome</keyword>
<reference evidence="3" key="1">
    <citation type="submission" date="2009-10" db="EMBL/GenBank/DDBJ databases">
        <title>The genome sequence of Streptomyces sviceus strain ATCC 29083.</title>
        <authorList>
            <consortium name="The Broad Institute Genome Sequencing Platform"/>
            <consortium name="Broad Institute Microbial Sequencing Center"/>
            <person name="Fischbach M."/>
            <person name="Godfrey P."/>
            <person name="Ward D."/>
            <person name="Young S."/>
            <person name="Zeng Q."/>
            <person name="Koehrsen M."/>
            <person name="Alvarado L."/>
            <person name="Berlin A.M."/>
            <person name="Bochicchio J."/>
            <person name="Borenstein D."/>
            <person name="Chapman S.B."/>
            <person name="Chen Z."/>
            <person name="Engels R."/>
            <person name="Freedman E."/>
            <person name="Gellesch M."/>
            <person name="Goldberg J."/>
            <person name="Griggs A."/>
            <person name="Gujja S."/>
            <person name="Heilman E.R."/>
            <person name="Heiman D.I."/>
            <person name="Hepburn T.A."/>
            <person name="Howarth C."/>
            <person name="Jen D."/>
            <person name="Larson L."/>
            <person name="Lewis B."/>
            <person name="Mehta T."/>
            <person name="Park D."/>
            <person name="Pearson M."/>
            <person name="Richards J."/>
            <person name="Roberts A."/>
            <person name="Saif S."/>
            <person name="Shea T.D."/>
            <person name="Shenoy N."/>
            <person name="Sisk P."/>
            <person name="Stolte C."/>
            <person name="Sykes S.N."/>
            <person name="Thomson T."/>
            <person name="Walk T."/>
            <person name="White J."/>
            <person name="Yandava C."/>
            <person name="Straight P."/>
            <person name="Clardy J."/>
            <person name="Hung D."/>
            <person name="Kolter R."/>
            <person name="Mekalanos J."/>
            <person name="Walker S."/>
            <person name="Walsh C.T."/>
            <person name="Wieland-Brown L.C."/>
            <person name="Haas B."/>
            <person name="Nusbaum C."/>
            <person name="Birren B."/>
        </authorList>
    </citation>
    <scope>NUCLEOTIDE SEQUENCE [LARGE SCALE GENOMIC DNA]</scope>
    <source>
        <strain evidence="3">ATCC 29083</strain>
    </source>
</reference>
<dbReference type="SUPFAM" id="SSF55961">
    <property type="entry name" value="Bet v1-like"/>
    <property type="match status" value="2"/>
</dbReference>
<evidence type="ECO:0000256" key="1">
    <source>
        <dbReference type="SAM" id="MobiDB-lite"/>
    </source>
</evidence>
<dbReference type="eggNOG" id="COG2867">
    <property type="taxonomic scope" value="Bacteria"/>
</dbReference>
<protein>
    <submittedName>
        <fullName evidence="3">Cyclase</fullName>
    </submittedName>
</protein>
<dbReference type="InterPro" id="IPR019587">
    <property type="entry name" value="Polyketide_cyclase/dehydratase"/>
</dbReference>
<gene>
    <name evidence="3" type="ORF">SSEG_11170</name>
</gene>
<feature type="region of interest" description="Disordered" evidence="1">
    <location>
        <begin position="270"/>
        <end position="391"/>
    </location>
</feature>